<keyword evidence="2" id="KW-1133">Transmembrane helix</keyword>
<feature type="region of interest" description="Disordered" evidence="1">
    <location>
        <begin position="227"/>
        <end position="252"/>
    </location>
</feature>
<dbReference type="Gene3D" id="3.10.620.30">
    <property type="match status" value="1"/>
</dbReference>
<dbReference type="SUPFAM" id="SSF54001">
    <property type="entry name" value="Cysteine proteinases"/>
    <property type="match status" value="1"/>
</dbReference>
<keyword evidence="2" id="KW-0472">Membrane</keyword>
<evidence type="ECO:0000256" key="1">
    <source>
        <dbReference type="SAM" id="MobiDB-lite"/>
    </source>
</evidence>
<feature type="transmembrane region" description="Helical" evidence="2">
    <location>
        <begin position="97"/>
        <end position="116"/>
    </location>
</feature>
<dbReference type="Pfam" id="PF01841">
    <property type="entry name" value="Transglut_core"/>
    <property type="match status" value="1"/>
</dbReference>
<dbReference type="InterPro" id="IPR002931">
    <property type="entry name" value="Transglutaminase-like"/>
</dbReference>
<dbReference type="SMART" id="SM00460">
    <property type="entry name" value="TGc"/>
    <property type="match status" value="1"/>
</dbReference>
<dbReference type="RefSeq" id="WP_137262650.1">
    <property type="nucleotide sequence ID" value="NZ_SZQL01000012.1"/>
</dbReference>
<name>A0A4U3KXP0_9BACT</name>
<feature type="transmembrane region" description="Helical" evidence="2">
    <location>
        <begin position="730"/>
        <end position="756"/>
    </location>
</feature>
<dbReference type="Proteomes" id="UP000305848">
    <property type="component" value="Unassembled WGS sequence"/>
</dbReference>
<organism evidence="4 5">
    <name type="scientific">Ilyomonas limi</name>
    <dbReference type="NCBI Taxonomy" id="2575867"/>
    <lineage>
        <taxon>Bacteria</taxon>
        <taxon>Pseudomonadati</taxon>
        <taxon>Bacteroidota</taxon>
        <taxon>Chitinophagia</taxon>
        <taxon>Chitinophagales</taxon>
        <taxon>Chitinophagaceae</taxon>
        <taxon>Ilyomonas</taxon>
    </lineage>
</organism>
<protein>
    <submittedName>
        <fullName evidence="4">Transglutaminase domain-containing protein</fullName>
    </submittedName>
</protein>
<comment type="caution">
    <text evidence="4">The sequence shown here is derived from an EMBL/GenBank/DDBJ whole genome shotgun (WGS) entry which is preliminary data.</text>
</comment>
<dbReference type="AlphaFoldDB" id="A0A4U3KXP0"/>
<feature type="transmembrane region" description="Helical" evidence="2">
    <location>
        <begin position="148"/>
        <end position="171"/>
    </location>
</feature>
<evidence type="ECO:0000259" key="3">
    <source>
        <dbReference type="SMART" id="SM00460"/>
    </source>
</evidence>
<evidence type="ECO:0000256" key="2">
    <source>
        <dbReference type="SAM" id="Phobius"/>
    </source>
</evidence>
<dbReference type="InterPro" id="IPR038765">
    <property type="entry name" value="Papain-like_cys_pep_sf"/>
</dbReference>
<reference evidence="4 5" key="1">
    <citation type="submission" date="2019-05" db="EMBL/GenBank/DDBJ databases">
        <title>Panacibacter sp. strain 17mud1-8 Genome sequencing and assembly.</title>
        <authorList>
            <person name="Chhetri G."/>
        </authorList>
    </citation>
    <scope>NUCLEOTIDE SEQUENCE [LARGE SCALE GENOMIC DNA]</scope>
    <source>
        <strain evidence="4 5">17mud1-8</strain>
    </source>
</reference>
<feature type="transmembrane region" description="Helical" evidence="2">
    <location>
        <begin position="192"/>
        <end position="210"/>
    </location>
</feature>
<evidence type="ECO:0000313" key="5">
    <source>
        <dbReference type="Proteomes" id="UP000305848"/>
    </source>
</evidence>
<feature type="transmembrane region" description="Helical" evidence="2">
    <location>
        <begin position="123"/>
        <end position="142"/>
    </location>
</feature>
<feature type="transmembrane region" description="Helical" evidence="2">
    <location>
        <begin position="72"/>
        <end position="91"/>
    </location>
</feature>
<evidence type="ECO:0000313" key="4">
    <source>
        <dbReference type="EMBL" id="TKK67220.1"/>
    </source>
</evidence>
<feature type="transmembrane region" description="Helical" evidence="2">
    <location>
        <begin position="12"/>
        <end position="29"/>
    </location>
</feature>
<dbReference type="InterPro" id="IPR052901">
    <property type="entry name" value="Bact_TGase-like"/>
</dbReference>
<keyword evidence="2" id="KW-0812">Transmembrane</keyword>
<sequence length="872" mass="99431">MRIGRIHSYKKVIAQLLLLALPTAALMYYDFWDANRFFSILQNDWLLQGSYFLAGLALSTVFYSYRFRFITTAAVLAVILLLAYKLLGALVVTEFGFLITIQFYIFCAIFCAAWMVGYGFSRARWFTILWSILLLVVQVLIVSKTAEIKATALIGAFLPVLAYAVYIIYTAELIRNMNEDGAGFGWFIGKRMIGFAVVLALLLAGTFTYFQQDFKAIEKEWGGMQPDYNKKGNSESMTKQDKDGTIKNKDQTRLTGSLNKGKRLVFVAKLDNFLPDGITPNPLYFTAYYYTKFDTLTQTFEMDTAHMPSNDLFKPDPSKIPLYFTRTDSTVIKNTHATLNRKVVNADVYKVLLSPSEYLAPSTAFSCQPIGVPREYQQQYASAYRAKMWVSDLNSAYFIYNPAGNKSLEDFQKQRFDILRRIKDFQGLDKTFYDYYTFMPNNEEYKKITALAKQITANAQTPIDKMLAIRNYFLSKDEFGQPLFKYSDNPGIPGIPSASKLSYFLFENRKGYCAYYAGATLFMLRALGIPSRLAAGFLTIDRSSKNPGWYWFYEDQAHAWVQAYFPGYGWMDFDTTIPDVNTQQASQPDQTPPLDMQQVYLVADGEVTNVDTVGKLVQMKVKNLLYHDQNYTTNTTLDLSTDASRATVSADTATVPLSALKKGMHITAASYAAVLKNIEATAKDSMLSIFKKIPNPVPVDEIKIIEKDEAKKLNKKEQLAASKPIDWVKMMWASLAAVATFILLLFLTPYFIWVYYNSRAKRNNGNARLAAFNKYRAASYYLNQLGYSRAMMGPQQYALQTDEQFGTRFSPFIAIYQKAKYSSSSLTPREEEIVAHFYNDFITQVDKNVPFKTRFNRFLNIYNTIGYFSQPK</sequence>
<feature type="domain" description="Transglutaminase-like" evidence="3">
    <location>
        <begin position="505"/>
        <end position="577"/>
    </location>
</feature>
<feature type="transmembrane region" description="Helical" evidence="2">
    <location>
        <begin position="49"/>
        <end position="65"/>
    </location>
</feature>
<proteinExistence type="predicted"/>
<dbReference type="PANTHER" id="PTHR42736">
    <property type="entry name" value="PROTEIN-GLUTAMINE GAMMA-GLUTAMYLTRANSFERASE"/>
    <property type="match status" value="1"/>
</dbReference>
<dbReference type="EMBL" id="SZQL01000012">
    <property type="protein sequence ID" value="TKK67220.1"/>
    <property type="molecule type" value="Genomic_DNA"/>
</dbReference>
<gene>
    <name evidence="4" type="ORF">FC093_15160</name>
</gene>
<dbReference type="PANTHER" id="PTHR42736:SF1">
    <property type="entry name" value="PROTEIN-GLUTAMINE GAMMA-GLUTAMYLTRANSFERASE"/>
    <property type="match status" value="1"/>
</dbReference>
<accession>A0A4U3KXP0</accession>
<keyword evidence="5" id="KW-1185">Reference proteome</keyword>
<dbReference type="OrthoDB" id="9804872at2"/>
<feature type="compositionally biased region" description="Basic and acidic residues" evidence="1">
    <location>
        <begin position="228"/>
        <end position="252"/>
    </location>
</feature>